<dbReference type="AlphaFoldDB" id="A0A7C1XAB1"/>
<reference evidence="1" key="1">
    <citation type="journal article" date="2020" name="mSystems">
        <title>Genome- and Community-Level Interaction Insights into Carbon Utilization and Element Cycling Functions of Hydrothermarchaeota in Hydrothermal Sediment.</title>
        <authorList>
            <person name="Zhou Z."/>
            <person name="Liu Y."/>
            <person name="Xu W."/>
            <person name="Pan J."/>
            <person name="Luo Z.H."/>
            <person name="Li M."/>
        </authorList>
    </citation>
    <scope>NUCLEOTIDE SEQUENCE [LARGE SCALE GENOMIC DNA]</scope>
    <source>
        <strain evidence="1">SpSt-200</strain>
    </source>
</reference>
<accession>A0A7C1XAB1</accession>
<proteinExistence type="predicted"/>
<comment type="caution">
    <text evidence="1">The sequence shown here is derived from an EMBL/GenBank/DDBJ whole genome shotgun (WGS) entry which is preliminary data.</text>
</comment>
<gene>
    <name evidence="1" type="ORF">ENP23_21740</name>
</gene>
<protein>
    <submittedName>
        <fullName evidence="1">Uncharacterized protein</fullName>
    </submittedName>
</protein>
<organism evidence="1">
    <name type="scientific">Pseudomonas graminis</name>
    <dbReference type="NCBI Taxonomy" id="158627"/>
    <lineage>
        <taxon>Bacteria</taxon>
        <taxon>Pseudomonadati</taxon>
        <taxon>Pseudomonadota</taxon>
        <taxon>Gammaproteobacteria</taxon>
        <taxon>Pseudomonadales</taxon>
        <taxon>Pseudomonadaceae</taxon>
        <taxon>Pseudomonas</taxon>
    </lineage>
</organism>
<sequence>MATDTKQMTVLQLTVLTGISMPGSGIPRLAFNRSTGVEAVSAVGELLMITANPLSLGDTDGQWSGQRRAV</sequence>
<evidence type="ECO:0000313" key="1">
    <source>
        <dbReference type="EMBL" id="HEF28380.1"/>
    </source>
</evidence>
<dbReference type="EMBL" id="DSIN01000032">
    <property type="protein sequence ID" value="HEF28380.1"/>
    <property type="molecule type" value="Genomic_DNA"/>
</dbReference>
<name>A0A7C1XAB1_9PSED</name>